<keyword evidence="3" id="KW-0812">Transmembrane</keyword>
<feature type="transmembrane region" description="Helical" evidence="3">
    <location>
        <begin position="39"/>
        <end position="60"/>
    </location>
</feature>
<evidence type="ECO:0000313" key="5">
    <source>
        <dbReference type="Proteomes" id="UP001159363"/>
    </source>
</evidence>
<dbReference type="Pfam" id="PF01531">
    <property type="entry name" value="Glyco_transf_11"/>
    <property type="match status" value="1"/>
</dbReference>
<protein>
    <recommendedName>
        <fullName evidence="3">L-Fucosyltransferase</fullName>
        <ecNumber evidence="3">2.4.1.-</ecNumber>
    </recommendedName>
</protein>
<keyword evidence="5" id="KW-1185">Reference proteome</keyword>
<dbReference type="EC" id="2.4.1.-" evidence="3"/>
<keyword evidence="3" id="KW-1133">Transmembrane helix</keyword>
<name>A0ABQ9HX26_9NEOP</name>
<dbReference type="EMBL" id="JARBHB010000003">
    <property type="protein sequence ID" value="KAJ8888817.1"/>
    <property type="molecule type" value="Genomic_DNA"/>
</dbReference>
<evidence type="ECO:0000256" key="3">
    <source>
        <dbReference type="RuleBase" id="RU363129"/>
    </source>
</evidence>
<dbReference type="Proteomes" id="UP001159363">
    <property type="component" value="Chromosome 3"/>
</dbReference>
<evidence type="ECO:0000256" key="2">
    <source>
        <dbReference type="ARBA" id="ARBA00022679"/>
    </source>
</evidence>
<keyword evidence="1 3" id="KW-0328">Glycosyltransferase</keyword>
<reference evidence="4 5" key="1">
    <citation type="submission" date="2023-02" db="EMBL/GenBank/DDBJ databases">
        <title>LHISI_Scaffold_Assembly.</title>
        <authorList>
            <person name="Stuart O.P."/>
            <person name="Cleave R."/>
            <person name="Magrath M.J.L."/>
            <person name="Mikheyev A.S."/>
        </authorList>
    </citation>
    <scope>NUCLEOTIDE SEQUENCE [LARGE SCALE GENOMIC DNA]</scope>
    <source>
        <strain evidence="4">Daus_M_001</strain>
        <tissue evidence="4">Leg muscle</tissue>
    </source>
</reference>
<dbReference type="PANTHER" id="PTHR11927">
    <property type="entry name" value="GALACTOSIDE 2-L-FUCOSYLTRANSFERASE"/>
    <property type="match status" value="1"/>
</dbReference>
<comment type="pathway">
    <text evidence="3">Protein modification; protein glycosylation.</text>
</comment>
<keyword evidence="3" id="KW-0735">Signal-anchor</keyword>
<dbReference type="CDD" id="cd11301">
    <property type="entry name" value="Fut1_Fut2_like"/>
    <property type="match status" value="1"/>
</dbReference>
<sequence>MPRVGGGVRGYVKVPLVNKRGAETGPAKSRPADSWCCKMLVAFVGVTSTAVLILFSTGAVTTERVLQRSSDVDGQSPPPASSAVVVRQTPPGTVAELPSTMTQRAVAPGLRPCPTKGAVTVQVAGRLGNQMWQYATTWATARKTGLEPFVPRSLRRTLDKIFRDLSVPPVEVISHCHVNWTNSVKSPYDWKKRPGQNVFLPIYPFYETFVLQWVDELRRVFTFHDELLQASHDTLRSIGNSSGATTYVGVHVRRTDYGHHLWIRGREHLASSKFFLDAMAYFKAKYRDDVVFVVTSDDPIWCQQNLAKGSSDVFIAGGSGLSTPEKDLALMAACNHSILDYGTFGCWGAILANGETIVYNLSVSVETSMIAAKLIPNWRVMD</sequence>
<keyword evidence="3" id="KW-0472">Membrane</keyword>
<keyword evidence="3" id="KW-0333">Golgi apparatus</keyword>
<gene>
    <name evidence="4" type="ORF">PR048_008311</name>
</gene>
<keyword evidence="2 3" id="KW-0808">Transferase</keyword>
<comment type="similarity">
    <text evidence="3">Belongs to the glycosyltransferase 11 family.</text>
</comment>
<accession>A0ABQ9HX26</accession>
<comment type="subcellular location">
    <subcellularLocation>
        <location evidence="3">Golgi apparatus</location>
        <location evidence="3">Golgi stack membrane</location>
        <topology evidence="3">Single-pass type II membrane protein</topology>
    </subcellularLocation>
</comment>
<keyword evidence="3" id="KW-0325">Glycoprotein</keyword>
<evidence type="ECO:0000313" key="4">
    <source>
        <dbReference type="EMBL" id="KAJ8888817.1"/>
    </source>
</evidence>
<dbReference type="PANTHER" id="PTHR11927:SF9">
    <property type="entry name" value="L-FUCOSYLTRANSFERASE"/>
    <property type="match status" value="1"/>
</dbReference>
<evidence type="ECO:0000256" key="1">
    <source>
        <dbReference type="ARBA" id="ARBA00022676"/>
    </source>
</evidence>
<comment type="caution">
    <text evidence="4">The sequence shown here is derived from an EMBL/GenBank/DDBJ whole genome shotgun (WGS) entry which is preliminary data.</text>
</comment>
<dbReference type="InterPro" id="IPR002516">
    <property type="entry name" value="Glyco_trans_11"/>
</dbReference>
<proteinExistence type="inferred from homology"/>
<organism evidence="4 5">
    <name type="scientific">Dryococelus australis</name>
    <dbReference type="NCBI Taxonomy" id="614101"/>
    <lineage>
        <taxon>Eukaryota</taxon>
        <taxon>Metazoa</taxon>
        <taxon>Ecdysozoa</taxon>
        <taxon>Arthropoda</taxon>
        <taxon>Hexapoda</taxon>
        <taxon>Insecta</taxon>
        <taxon>Pterygota</taxon>
        <taxon>Neoptera</taxon>
        <taxon>Polyneoptera</taxon>
        <taxon>Phasmatodea</taxon>
        <taxon>Verophasmatodea</taxon>
        <taxon>Anareolatae</taxon>
        <taxon>Phasmatidae</taxon>
        <taxon>Eurycanthinae</taxon>
        <taxon>Dryococelus</taxon>
    </lineage>
</organism>